<sequence length="106" mass="10924">MLVKIALGLAALVLGFVAGAQAQQVVAASGEPEPVARAIDPRAHPEGGLGEDCPPHPRRALVAARGTDGRCGFVRVSDLRAHAEGAEVALHARDGVTVIGTFRIRS</sequence>
<name>A0ABQ3HIE1_9ACTN</name>
<dbReference type="EMBL" id="BNAD01000001">
    <property type="protein sequence ID" value="GHE16217.1"/>
    <property type="molecule type" value="Genomic_DNA"/>
</dbReference>
<feature type="chain" id="PRO_5045752046" evidence="1">
    <location>
        <begin position="23"/>
        <end position="106"/>
    </location>
</feature>
<evidence type="ECO:0000256" key="1">
    <source>
        <dbReference type="SAM" id="SignalP"/>
    </source>
</evidence>
<organism evidence="2 3">
    <name type="scientific">Nocardioides flavus</name>
    <name type="common">ex Wang et al. 2016</name>
    <dbReference type="NCBI Taxonomy" id="2058780"/>
    <lineage>
        <taxon>Bacteria</taxon>
        <taxon>Bacillati</taxon>
        <taxon>Actinomycetota</taxon>
        <taxon>Actinomycetes</taxon>
        <taxon>Propionibacteriales</taxon>
        <taxon>Nocardioidaceae</taxon>
        <taxon>Nocardioides</taxon>
    </lineage>
</organism>
<protein>
    <submittedName>
        <fullName evidence="2">Uncharacterized protein</fullName>
    </submittedName>
</protein>
<proteinExistence type="predicted"/>
<comment type="caution">
    <text evidence="2">The sequence shown here is derived from an EMBL/GenBank/DDBJ whole genome shotgun (WGS) entry which is preliminary data.</text>
</comment>
<evidence type="ECO:0000313" key="3">
    <source>
        <dbReference type="Proteomes" id="UP000597341"/>
    </source>
</evidence>
<dbReference type="RefSeq" id="WP_191278047.1">
    <property type="nucleotide sequence ID" value="NZ_BNAD01000001.1"/>
</dbReference>
<evidence type="ECO:0000313" key="2">
    <source>
        <dbReference type="EMBL" id="GHE16217.1"/>
    </source>
</evidence>
<gene>
    <name evidence="2" type="ORF">GCM10011376_08270</name>
</gene>
<dbReference type="Proteomes" id="UP000597341">
    <property type="component" value="Unassembled WGS sequence"/>
</dbReference>
<feature type="signal peptide" evidence="1">
    <location>
        <begin position="1"/>
        <end position="22"/>
    </location>
</feature>
<accession>A0ABQ3HIE1</accession>
<reference evidence="3" key="1">
    <citation type="journal article" date="2019" name="Int. J. Syst. Evol. Microbiol.">
        <title>The Global Catalogue of Microorganisms (GCM) 10K type strain sequencing project: providing services to taxonomists for standard genome sequencing and annotation.</title>
        <authorList>
            <consortium name="The Broad Institute Genomics Platform"/>
            <consortium name="The Broad Institute Genome Sequencing Center for Infectious Disease"/>
            <person name="Wu L."/>
            <person name="Ma J."/>
        </authorList>
    </citation>
    <scope>NUCLEOTIDE SEQUENCE [LARGE SCALE GENOMIC DNA]</scope>
    <source>
        <strain evidence="3">CGMCC 1.12791</strain>
    </source>
</reference>
<keyword evidence="3" id="KW-1185">Reference proteome</keyword>
<keyword evidence="1" id="KW-0732">Signal</keyword>